<feature type="transmembrane region" description="Helical" evidence="2">
    <location>
        <begin position="293"/>
        <end position="317"/>
    </location>
</feature>
<feature type="transmembrane region" description="Helical" evidence="2">
    <location>
        <begin position="437"/>
        <end position="456"/>
    </location>
</feature>
<feature type="transmembrane region" description="Helical" evidence="2">
    <location>
        <begin position="521"/>
        <end position="543"/>
    </location>
</feature>
<protein>
    <submittedName>
        <fullName evidence="4">TRAP transporter permease</fullName>
    </submittedName>
</protein>
<name>A0ABZ2V8C6_9RHOB</name>
<gene>
    <name evidence="4" type="ORF">AABB29_09560</name>
</gene>
<feature type="transmembrane region" description="Helical" evidence="2">
    <location>
        <begin position="122"/>
        <end position="143"/>
    </location>
</feature>
<dbReference type="Proteomes" id="UP001440612">
    <property type="component" value="Chromosome"/>
</dbReference>
<reference evidence="5" key="1">
    <citation type="submission" date="2024-04" db="EMBL/GenBank/DDBJ databases">
        <title>Phylogenomic analyses of a clade within the roseobacter group suggest taxonomic reassignments of species of the genera Aestuariivita, Citreicella, Loktanella, Nautella, Pelagibaca, Ruegeria, Thalassobius, Thiobacimonas and Tropicibacter, and the proposal o.</title>
        <authorList>
            <person name="Jeon C.O."/>
        </authorList>
    </citation>
    <scope>NUCLEOTIDE SEQUENCE [LARGE SCALE GENOMIC DNA]</scope>
    <source>
        <strain evidence="5">BS5-3</strain>
    </source>
</reference>
<keyword evidence="1" id="KW-0997">Cell inner membrane</keyword>
<feature type="transmembrane region" description="Helical" evidence="2">
    <location>
        <begin position="66"/>
        <end position="86"/>
    </location>
</feature>
<dbReference type="RefSeq" id="WP_341368924.1">
    <property type="nucleotide sequence ID" value="NZ_CP150951.2"/>
</dbReference>
<dbReference type="Pfam" id="PF06808">
    <property type="entry name" value="DctM"/>
    <property type="match status" value="1"/>
</dbReference>
<dbReference type="EMBL" id="CP150951">
    <property type="protein sequence ID" value="WZC50827.1"/>
    <property type="molecule type" value="Genomic_DNA"/>
</dbReference>
<comment type="function">
    <text evidence="1">Part of the tripartite ATP-independent periplasmic (TRAP) transport system.</text>
</comment>
<keyword evidence="2" id="KW-0812">Transmembrane</keyword>
<evidence type="ECO:0000313" key="5">
    <source>
        <dbReference type="Proteomes" id="UP001440612"/>
    </source>
</evidence>
<dbReference type="InterPro" id="IPR010656">
    <property type="entry name" value="DctM"/>
</dbReference>
<keyword evidence="2" id="KW-1133">Transmembrane helix</keyword>
<proteinExistence type="predicted"/>
<evidence type="ECO:0000259" key="3">
    <source>
        <dbReference type="Pfam" id="PF06808"/>
    </source>
</evidence>
<sequence>MAVLRAITLKNAIFLAGLALGAYHLMVVSGVITMSTMPVRVTHVMLALSLLFVIKPASEGLAGTKLNAAFSALLVAATVGASYYLLTRWQAIAFSGGITNDTDFIAGVVLIAIVFEAARRGIGWILATITFVFFLYPFVAPYMPGVLEGRGSTLQRIVVVLTMDTQGIYGIPVGVAASYIIVFTIFGALLSNFGAGDFFFELSNRCTRGLRAASAKSAVLFSTLIGMVSGSAAGNVAVTGTVTIPIMKREGYQPHQAAAIEAVASTGGQIMPPVMGAAAFIMAEIVGVPYTSVMLAAIIPALLFFSSAFMVVHLQAVKSGIAPNTSTADDDDIPLSKVLLNGGPFIGAFGTLIGVMLAGFSPFMASLWAMAVLLVGDIIWQRKIDLAFFKKVMVSISEGARSVVTISAACAAAGIIAGVLGVTGLGSKIATLIDVASGGYLFLALFFTMITSIILGMGLPTTAAYLILATVVAPALVKLGVPVLTAHFFVFYYGCISTITPPVALASYVAGGIAQANVNKVGWTAASYAATSFVLPFAFVYGSGLLMGGTVFENAMAAITAAFGTFAIAVAIIGCLGAPLAPHARVMAAIGGLCLLFQGLISAGIGLALFAAVVLMGRASKSSPKEALQ</sequence>
<feature type="transmembrane region" description="Helical" evidence="2">
    <location>
        <begin position="92"/>
        <end position="115"/>
    </location>
</feature>
<comment type="subcellular location">
    <subcellularLocation>
        <location evidence="1">Cell inner membrane</location>
        <topology evidence="1">Multi-pass membrane protein</topology>
    </subcellularLocation>
</comment>
<feature type="transmembrane region" description="Helical" evidence="2">
    <location>
        <begin position="363"/>
        <end position="380"/>
    </location>
</feature>
<evidence type="ECO:0000256" key="1">
    <source>
        <dbReference type="RuleBase" id="RU369079"/>
    </source>
</evidence>
<dbReference type="InterPro" id="IPR011853">
    <property type="entry name" value="TRAP_DctM-Dct_fused"/>
</dbReference>
<keyword evidence="5" id="KW-1185">Reference proteome</keyword>
<feature type="transmembrane region" description="Helical" evidence="2">
    <location>
        <begin position="168"/>
        <end position="190"/>
    </location>
</feature>
<dbReference type="PANTHER" id="PTHR43849:SF2">
    <property type="entry name" value="BLL3936 PROTEIN"/>
    <property type="match status" value="1"/>
</dbReference>
<feature type="transmembrane region" description="Helical" evidence="2">
    <location>
        <begin position="593"/>
        <end position="616"/>
    </location>
</feature>
<keyword evidence="1" id="KW-0813">Transport</keyword>
<feature type="domain" description="TRAP C4-dicarboxylate transport system permease DctM subunit" evidence="3">
    <location>
        <begin position="110"/>
        <end position="534"/>
    </location>
</feature>
<evidence type="ECO:0000256" key="2">
    <source>
        <dbReference type="SAM" id="Phobius"/>
    </source>
</evidence>
<dbReference type="NCBIfam" id="TIGR02123">
    <property type="entry name" value="TRAP_fused"/>
    <property type="match status" value="1"/>
</dbReference>
<keyword evidence="2" id="KW-0472">Membrane</keyword>
<organism evidence="4 5">
    <name type="scientific">Yoonia phaeophyticola</name>
    <dbReference type="NCBI Taxonomy" id="3137369"/>
    <lineage>
        <taxon>Bacteria</taxon>
        <taxon>Pseudomonadati</taxon>
        <taxon>Pseudomonadota</taxon>
        <taxon>Alphaproteobacteria</taxon>
        <taxon>Rhodobacterales</taxon>
        <taxon>Paracoccaceae</taxon>
        <taxon>Yoonia</taxon>
    </lineage>
</organism>
<feature type="transmembrane region" description="Helical" evidence="2">
    <location>
        <begin position="338"/>
        <end position="357"/>
    </location>
</feature>
<accession>A0ABZ2V8C6</accession>
<feature type="transmembrane region" description="Helical" evidence="2">
    <location>
        <begin position="401"/>
        <end position="425"/>
    </location>
</feature>
<feature type="transmembrane region" description="Helical" evidence="2">
    <location>
        <begin position="218"/>
        <end position="238"/>
    </location>
</feature>
<feature type="transmembrane region" description="Helical" evidence="2">
    <location>
        <begin position="463"/>
        <end position="484"/>
    </location>
</feature>
<feature type="transmembrane region" description="Helical" evidence="2">
    <location>
        <begin position="12"/>
        <end position="32"/>
    </location>
</feature>
<feature type="transmembrane region" description="Helical" evidence="2">
    <location>
        <begin position="555"/>
        <end position="581"/>
    </location>
</feature>
<evidence type="ECO:0000313" key="4">
    <source>
        <dbReference type="EMBL" id="WZC50827.1"/>
    </source>
</evidence>
<feature type="transmembrane region" description="Helical" evidence="2">
    <location>
        <begin position="490"/>
        <end position="509"/>
    </location>
</feature>
<keyword evidence="1" id="KW-1003">Cell membrane</keyword>
<dbReference type="PANTHER" id="PTHR43849">
    <property type="entry name" value="BLL3936 PROTEIN"/>
    <property type="match status" value="1"/>
</dbReference>